<dbReference type="OrthoDB" id="3078572at2"/>
<dbReference type="Proteomes" id="UP000001552">
    <property type="component" value="Chromosome"/>
</dbReference>
<evidence type="ECO:0000313" key="1">
    <source>
        <dbReference type="EMBL" id="ADD02632.1"/>
    </source>
</evidence>
<dbReference type="AlphaFoldDB" id="D3T330"/>
<accession>D3T330</accession>
<protein>
    <submittedName>
        <fullName evidence="1">Uncharacterized protein</fullName>
    </submittedName>
</protein>
<keyword evidence="2" id="KW-1185">Reference proteome</keyword>
<gene>
    <name evidence="1" type="ordered locus">Thit_1373</name>
</gene>
<proteinExistence type="predicted"/>
<evidence type="ECO:0000313" key="2">
    <source>
        <dbReference type="Proteomes" id="UP000001552"/>
    </source>
</evidence>
<dbReference type="eggNOG" id="ENOG50332RA">
    <property type="taxonomic scope" value="Bacteria"/>
</dbReference>
<sequence>MMAVAWKQYFAVVKPKKHVQTLEIRFIVADVETELRITDIMLQDGAFLTGYVPTSKEMLKREPGIVYRHFNAVVRGNAIVAVPNRAAVDQDDITKRVTGGLDYTIRPLQDLPAGALRLNHLYKTRTFKLNKELKAGDELYFSASKRQVEINGVPTTDWEGFYHTIPAGFGRYEIEMIDPATEDEFNPEVAKPIGAAYVLFEVDTWLKGLGGERL</sequence>
<reference evidence="1" key="1">
    <citation type="submission" date="2010-02" db="EMBL/GenBank/DDBJ databases">
        <title>Complete sequence of Thermoanaerobacter italicus Ab9.</title>
        <authorList>
            <consortium name="US DOE Joint Genome Institute"/>
            <person name="Lucas S."/>
            <person name="Copeland A."/>
            <person name="Lapidus A."/>
            <person name="Cheng J.-F."/>
            <person name="Bruce D."/>
            <person name="Goodwin L."/>
            <person name="Pitluck S."/>
            <person name="Chertkov O."/>
            <person name="Detter J.C."/>
            <person name="Han C."/>
            <person name="Tapia R."/>
            <person name="Land M."/>
            <person name="Hauser L."/>
            <person name="Kyrpides N."/>
            <person name="Mikhailova N."/>
            <person name="Hemme C.L."/>
            <person name="Woyke T."/>
        </authorList>
    </citation>
    <scope>NUCLEOTIDE SEQUENCE [LARGE SCALE GENOMIC DNA]</scope>
    <source>
        <strain evidence="1">Ab9</strain>
    </source>
</reference>
<dbReference type="EMBL" id="CP001936">
    <property type="protein sequence ID" value="ADD02632.1"/>
    <property type="molecule type" value="Genomic_DNA"/>
</dbReference>
<dbReference type="HOGENOM" id="CLU_1288378_0_0_9"/>
<name>D3T330_THEIA</name>
<dbReference type="KEGG" id="tit:Thit_1373"/>
<organism evidence="1 2">
    <name type="scientific">Thermoanaerobacter italicus (strain DSM 9252 / Ab9)</name>
    <dbReference type="NCBI Taxonomy" id="580331"/>
    <lineage>
        <taxon>Bacteria</taxon>
        <taxon>Bacillati</taxon>
        <taxon>Bacillota</taxon>
        <taxon>Clostridia</taxon>
        <taxon>Thermoanaerobacterales</taxon>
        <taxon>Thermoanaerobacteraceae</taxon>
        <taxon>Thermoanaerobacter</taxon>
    </lineage>
</organism>